<evidence type="ECO:0000256" key="5">
    <source>
        <dbReference type="ARBA" id="ARBA00022692"/>
    </source>
</evidence>
<feature type="coiled-coil region" evidence="19">
    <location>
        <begin position="113"/>
        <end position="193"/>
    </location>
</feature>
<dbReference type="SUPFAM" id="SSF51306">
    <property type="entry name" value="LexA/Signal peptidase"/>
    <property type="match status" value="1"/>
</dbReference>
<dbReference type="PANTHER" id="PTHR12383:SF16">
    <property type="entry name" value="MITOCHONDRIAL INNER MEMBRANE PROTEASE SUBUNIT 1"/>
    <property type="match status" value="1"/>
</dbReference>
<keyword evidence="10" id="KW-0653">Protein transport</keyword>
<dbReference type="CDD" id="cd06530">
    <property type="entry name" value="S26_SPase_I"/>
    <property type="match status" value="1"/>
</dbReference>
<sequence>MAFLLVVKIGPFRDLVMKVIDQLKTGKGPEITVKTIVGVMSLILASSVYNFLWIQNKNVKHVFLMYYAKQSLIHLFMGFHFLHYAAAFSLFLWFIIYRLHHYLTKMCGLKTKAQFCKEEVEKLQLKIKEKEEKASKERRLLNEEVSKLKENLKKMKLESEEKDKRVLAAESDVAALQKQSNDLLLEYDRLLEDNQILQSQNLGYRNSAKSPIEIDNRQTYIKAFFSFIFVLFQAGEAQKKQFKEMNGLKNLLKGKGVEIAKEAFDRTILVGKFLCFLHVTNNYICSPTLVFGPSMLPTLSITGDLVLTEKISTRLGKVNNGDIVLVRSPENPKKILTKRILGMEGDKVTYLVDPHNSEKCRTITVPKGHIWIQGDNIYASTDSRQFGPVPYGLVQGKVFWRIWPISGFGSLGEEV</sequence>
<dbReference type="GO" id="GO:0006627">
    <property type="term" value="P:protein processing involved in protein targeting to mitochondrion"/>
    <property type="evidence" value="ECO:0007669"/>
    <property type="project" value="TreeGrafter"/>
</dbReference>
<keyword evidence="23" id="KW-1185">Reference proteome</keyword>
<evidence type="ECO:0000256" key="18">
    <source>
        <dbReference type="PIRSR" id="PIRSR600223-1"/>
    </source>
</evidence>
<dbReference type="InterPro" id="IPR000223">
    <property type="entry name" value="Pept_S26A_signal_pept_1"/>
</dbReference>
<dbReference type="EMBL" id="CM010721">
    <property type="protein sequence ID" value="RZC68750.1"/>
    <property type="molecule type" value="Genomic_DNA"/>
</dbReference>
<dbReference type="InterPro" id="IPR052064">
    <property type="entry name" value="Mito_IMP1_subunit"/>
</dbReference>
<evidence type="ECO:0000259" key="21">
    <source>
        <dbReference type="Pfam" id="PF10502"/>
    </source>
</evidence>
<accession>A0A4Y7K8R8</accession>
<keyword evidence="7" id="KW-0999">Mitochondrion inner membrane</keyword>
<evidence type="ECO:0000256" key="19">
    <source>
        <dbReference type="SAM" id="Coils"/>
    </source>
</evidence>
<dbReference type="Proteomes" id="UP000316621">
    <property type="component" value="Chromosome 7"/>
</dbReference>
<dbReference type="PRINTS" id="PR00727">
    <property type="entry name" value="LEADERPTASE"/>
</dbReference>
<comment type="function">
    <text evidence="16">Catalyzes the removal of transit peptides required for the targeting of proteins from the mitochondrial matrix, across the inner membrane, into the inter-membrane space.</text>
</comment>
<dbReference type="STRING" id="3469.A0A4Y7K8R8"/>
<evidence type="ECO:0000256" key="8">
    <source>
        <dbReference type="ARBA" id="ARBA00022801"/>
    </source>
</evidence>
<evidence type="ECO:0000313" key="23">
    <source>
        <dbReference type="Proteomes" id="UP000316621"/>
    </source>
</evidence>
<feature type="transmembrane region" description="Helical" evidence="20">
    <location>
        <begin position="31"/>
        <end position="52"/>
    </location>
</feature>
<keyword evidence="8" id="KW-0378">Hydrolase</keyword>
<dbReference type="GO" id="GO:0006465">
    <property type="term" value="P:signal peptide processing"/>
    <property type="evidence" value="ECO:0007669"/>
    <property type="project" value="InterPro"/>
</dbReference>
<dbReference type="Gene3D" id="2.10.109.10">
    <property type="entry name" value="Umud Fragment, subunit A"/>
    <property type="match status" value="1"/>
</dbReference>
<reference evidence="22 23" key="1">
    <citation type="journal article" date="2018" name="Science">
        <title>The opium poppy genome and morphinan production.</title>
        <authorList>
            <person name="Guo L."/>
            <person name="Winzer T."/>
            <person name="Yang X."/>
            <person name="Li Y."/>
            <person name="Ning Z."/>
            <person name="He Z."/>
            <person name="Teodor R."/>
            <person name="Lu Y."/>
            <person name="Bowser T.A."/>
            <person name="Graham I.A."/>
            <person name="Ye K."/>
        </authorList>
    </citation>
    <scope>NUCLEOTIDE SEQUENCE [LARGE SCALE GENOMIC DNA]</scope>
    <source>
        <strain evidence="23">cv. HN1</strain>
        <tissue evidence="22">Leaves</tissue>
    </source>
</reference>
<proteinExistence type="inferred from homology"/>
<evidence type="ECO:0000256" key="4">
    <source>
        <dbReference type="ARBA" id="ARBA00022448"/>
    </source>
</evidence>
<keyword evidence="14 20" id="KW-0472">Membrane</keyword>
<evidence type="ECO:0000256" key="11">
    <source>
        <dbReference type="ARBA" id="ARBA00022989"/>
    </source>
</evidence>
<dbReference type="InterPro" id="IPR036286">
    <property type="entry name" value="LexA/Signal_pep-like_sf"/>
</dbReference>
<evidence type="ECO:0000256" key="1">
    <source>
        <dbReference type="ARBA" id="ARBA00004273"/>
    </source>
</evidence>
<dbReference type="FunFam" id="2.10.109.10:FF:000014">
    <property type="entry name" value="Inner membrane protease subunit 1"/>
    <property type="match status" value="1"/>
</dbReference>
<keyword evidence="11 20" id="KW-1133">Transmembrane helix</keyword>
<keyword evidence="6" id="KW-0053">Apoptosis</keyword>
<comment type="similarity">
    <text evidence="15">Belongs to the peptidase S26 family. IMP1 subfamily.</text>
</comment>
<comment type="subcellular location">
    <subcellularLocation>
        <location evidence="2">Endoplasmic reticulum membrane</location>
        <topology evidence="2">Multi-pass membrane protein</topology>
    </subcellularLocation>
    <subcellularLocation>
        <location evidence="1">Mitochondrion inner membrane</location>
    </subcellularLocation>
</comment>
<evidence type="ECO:0000256" key="17">
    <source>
        <dbReference type="ARBA" id="ARBA00064368"/>
    </source>
</evidence>
<gene>
    <name evidence="22" type="ORF">C5167_032719</name>
</gene>
<feature type="domain" description="Peptidase S26" evidence="21">
    <location>
        <begin position="359"/>
        <end position="403"/>
    </location>
</feature>
<evidence type="ECO:0000256" key="2">
    <source>
        <dbReference type="ARBA" id="ARBA00004477"/>
    </source>
</evidence>
<evidence type="ECO:0000256" key="15">
    <source>
        <dbReference type="ARBA" id="ARBA00038445"/>
    </source>
</evidence>
<dbReference type="FunFam" id="1.20.5.110:FF:000011">
    <property type="entry name" value="B-cell receptor-associated protein 29"/>
    <property type="match status" value="1"/>
</dbReference>
<keyword evidence="5 20" id="KW-0812">Transmembrane</keyword>
<dbReference type="Pfam" id="PF10502">
    <property type="entry name" value="Peptidase_S26"/>
    <property type="match status" value="2"/>
</dbReference>
<keyword evidence="4" id="KW-0813">Transport</keyword>
<dbReference type="PANTHER" id="PTHR12383">
    <property type="entry name" value="PROTEASE FAMILY S26 MITOCHONDRIAL INNER MEMBRANE PROTEASE-RELATED"/>
    <property type="match status" value="1"/>
</dbReference>
<dbReference type="GO" id="GO:0042720">
    <property type="term" value="C:mitochondrial inner membrane peptidase complex"/>
    <property type="evidence" value="ECO:0007669"/>
    <property type="project" value="TreeGrafter"/>
</dbReference>
<comment type="subunit">
    <text evidence="17">Heterodimer of 2 subunits, IMP1A/B and IMP12.</text>
</comment>
<evidence type="ECO:0000256" key="13">
    <source>
        <dbReference type="ARBA" id="ARBA00023128"/>
    </source>
</evidence>
<evidence type="ECO:0000256" key="14">
    <source>
        <dbReference type="ARBA" id="ARBA00023136"/>
    </source>
</evidence>
<keyword evidence="12 19" id="KW-0175">Coiled coil</keyword>
<evidence type="ECO:0000256" key="16">
    <source>
        <dbReference type="ARBA" id="ARBA00054895"/>
    </source>
</evidence>
<feature type="domain" description="Peptidase S26" evidence="21">
    <location>
        <begin position="273"/>
        <end position="350"/>
    </location>
</feature>
<evidence type="ECO:0000256" key="3">
    <source>
        <dbReference type="ARBA" id="ARBA00007956"/>
    </source>
</evidence>
<evidence type="ECO:0000256" key="12">
    <source>
        <dbReference type="ARBA" id="ARBA00023054"/>
    </source>
</evidence>
<protein>
    <recommendedName>
        <fullName evidence="21">Peptidase S26 domain-containing protein</fullName>
    </recommendedName>
</protein>
<keyword evidence="13" id="KW-0496">Mitochondrion</keyword>
<evidence type="ECO:0000256" key="7">
    <source>
        <dbReference type="ARBA" id="ARBA00022792"/>
    </source>
</evidence>
<dbReference type="NCBIfam" id="TIGR02227">
    <property type="entry name" value="sigpep_I_bact"/>
    <property type="match status" value="1"/>
</dbReference>
<evidence type="ECO:0000256" key="20">
    <source>
        <dbReference type="SAM" id="Phobius"/>
    </source>
</evidence>
<dbReference type="GO" id="GO:0015031">
    <property type="term" value="P:protein transport"/>
    <property type="evidence" value="ECO:0007669"/>
    <property type="project" value="UniProtKB-KW"/>
</dbReference>
<dbReference type="AlphaFoldDB" id="A0A4Y7K8R8"/>
<evidence type="ECO:0000256" key="6">
    <source>
        <dbReference type="ARBA" id="ARBA00022703"/>
    </source>
</evidence>
<dbReference type="Gene3D" id="1.20.5.110">
    <property type="match status" value="1"/>
</dbReference>
<evidence type="ECO:0000256" key="10">
    <source>
        <dbReference type="ARBA" id="ARBA00022927"/>
    </source>
</evidence>
<feature type="active site" evidence="18">
    <location>
        <position position="294"/>
    </location>
</feature>
<comment type="similarity">
    <text evidence="3">Belongs to the BCAP29/BCAP31 family.</text>
</comment>
<dbReference type="GO" id="GO:0004252">
    <property type="term" value="F:serine-type endopeptidase activity"/>
    <property type="evidence" value="ECO:0007669"/>
    <property type="project" value="InterPro"/>
</dbReference>
<evidence type="ECO:0000256" key="9">
    <source>
        <dbReference type="ARBA" id="ARBA00022824"/>
    </source>
</evidence>
<dbReference type="Gramene" id="RZC68750">
    <property type="protein sequence ID" value="RZC68750"/>
    <property type="gene ID" value="C5167_032719"/>
</dbReference>
<dbReference type="GO" id="GO:0005789">
    <property type="term" value="C:endoplasmic reticulum membrane"/>
    <property type="evidence" value="ECO:0007669"/>
    <property type="project" value="UniProtKB-SubCell"/>
</dbReference>
<evidence type="ECO:0000313" key="22">
    <source>
        <dbReference type="EMBL" id="RZC68750.1"/>
    </source>
</evidence>
<feature type="active site" evidence="18">
    <location>
        <position position="338"/>
    </location>
</feature>
<feature type="transmembrane region" description="Helical" evidence="20">
    <location>
        <begin position="72"/>
        <end position="96"/>
    </location>
</feature>
<dbReference type="InterPro" id="IPR019533">
    <property type="entry name" value="Peptidase_S26"/>
</dbReference>
<name>A0A4Y7K8R8_PAPSO</name>
<keyword evidence="9" id="KW-0256">Endoplasmic reticulum</keyword>
<organism evidence="22 23">
    <name type="scientific">Papaver somniferum</name>
    <name type="common">Opium poppy</name>
    <dbReference type="NCBI Taxonomy" id="3469"/>
    <lineage>
        <taxon>Eukaryota</taxon>
        <taxon>Viridiplantae</taxon>
        <taxon>Streptophyta</taxon>
        <taxon>Embryophyta</taxon>
        <taxon>Tracheophyta</taxon>
        <taxon>Spermatophyta</taxon>
        <taxon>Magnoliopsida</taxon>
        <taxon>Ranunculales</taxon>
        <taxon>Papaveraceae</taxon>
        <taxon>Papaveroideae</taxon>
        <taxon>Papaver</taxon>
    </lineage>
</organism>